<evidence type="ECO:0000313" key="3">
    <source>
        <dbReference type="Proteomes" id="UP000251835"/>
    </source>
</evidence>
<proteinExistence type="predicted"/>
<evidence type="ECO:0000313" key="2">
    <source>
        <dbReference type="EMBL" id="PVX49811.1"/>
    </source>
</evidence>
<keyword evidence="3" id="KW-1185">Reference proteome</keyword>
<dbReference type="Proteomes" id="UP000251835">
    <property type="component" value="Unassembled WGS sequence"/>
</dbReference>
<name>A0A7L4UMG5_BALHA</name>
<dbReference type="OrthoDB" id="997115at2"/>
<protein>
    <submittedName>
        <fullName evidence="2">Uncharacterized protein</fullName>
    </submittedName>
</protein>
<dbReference type="AlphaFoldDB" id="A0A7L4UMG5"/>
<accession>A0A7L4UMG5</accession>
<organism evidence="2 3">
    <name type="scientific">Balneicella halophila</name>
    <dbReference type="NCBI Taxonomy" id="1537566"/>
    <lineage>
        <taxon>Bacteria</taxon>
        <taxon>Pseudomonadati</taxon>
        <taxon>Bacteroidota</taxon>
        <taxon>Bacteroidia</taxon>
        <taxon>Bacteroidales</taxon>
        <taxon>Balneicellaceae</taxon>
        <taxon>Balneicella</taxon>
    </lineage>
</organism>
<dbReference type="EMBL" id="QENZ01000005">
    <property type="protein sequence ID" value="PVX49811.1"/>
    <property type="molecule type" value="Genomic_DNA"/>
</dbReference>
<keyword evidence="1" id="KW-0732">Signal</keyword>
<gene>
    <name evidence="2" type="ORF">C7377_1444</name>
</gene>
<dbReference type="RefSeq" id="WP_116496669.1">
    <property type="nucleotide sequence ID" value="NZ_QENZ01000005.1"/>
</dbReference>
<evidence type="ECO:0000256" key="1">
    <source>
        <dbReference type="SAM" id="SignalP"/>
    </source>
</evidence>
<feature type="chain" id="PRO_5029913077" evidence="1">
    <location>
        <begin position="26"/>
        <end position="100"/>
    </location>
</feature>
<comment type="caution">
    <text evidence="2">The sequence shown here is derived from an EMBL/GenBank/DDBJ whole genome shotgun (WGS) entry which is preliminary data.</text>
</comment>
<reference evidence="2 3" key="1">
    <citation type="submission" date="2018-05" db="EMBL/GenBank/DDBJ databases">
        <title>Genomic Encyclopedia of Type Strains, Phase IV (KMG-IV): sequencing the most valuable type-strain genomes for metagenomic binning, comparative biology and taxonomic classification.</title>
        <authorList>
            <person name="Goeker M."/>
        </authorList>
    </citation>
    <scope>NUCLEOTIDE SEQUENCE [LARGE SCALE GENOMIC DNA]</scope>
    <source>
        <strain evidence="2 3">DSM 28579</strain>
    </source>
</reference>
<sequence length="100" mass="11119">MKYIAVILSVYVMVLTAIPCNDVHAGTNSATLELAEQSQNHTSDVDLCSPFCFCHCCQTLSFPSFFNGLLSNVEVVALNITFKESRFSNHFSSIWQPPKI</sequence>
<feature type="signal peptide" evidence="1">
    <location>
        <begin position="1"/>
        <end position="25"/>
    </location>
</feature>
<dbReference type="Pfam" id="PF20365">
    <property type="entry name" value="DUF6660"/>
    <property type="match status" value="1"/>
</dbReference>
<dbReference type="InterPro" id="IPR046601">
    <property type="entry name" value="DUF6660"/>
</dbReference>